<evidence type="ECO:0000256" key="1">
    <source>
        <dbReference type="ARBA" id="ARBA00023125"/>
    </source>
</evidence>
<dbReference type="Proteomes" id="UP000535543">
    <property type="component" value="Unassembled WGS sequence"/>
</dbReference>
<keyword evidence="5" id="KW-1185">Reference proteome</keyword>
<feature type="domain" description="HTH tetR-type" evidence="3">
    <location>
        <begin position="6"/>
        <end position="66"/>
    </location>
</feature>
<dbReference type="PANTHER" id="PTHR30055:SF153">
    <property type="entry name" value="HTH-TYPE TRANSCRIPTIONAL REPRESSOR RV3405C"/>
    <property type="match status" value="1"/>
</dbReference>
<dbReference type="SUPFAM" id="SSF46689">
    <property type="entry name" value="Homeodomain-like"/>
    <property type="match status" value="1"/>
</dbReference>
<dbReference type="RefSeq" id="WP_169584807.1">
    <property type="nucleotide sequence ID" value="NZ_VCQU01000001.1"/>
</dbReference>
<accession>A0A848K8Z0</accession>
<dbReference type="PANTHER" id="PTHR30055">
    <property type="entry name" value="HTH-TYPE TRANSCRIPTIONAL REGULATOR RUTR"/>
    <property type="match status" value="1"/>
</dbReference>
<evidence type="ECO:0000259" key="3">
    <source>
        <dbReference type="PROSITE" id="PS50977"/>
    </source>
</evidence>
<evidence type="ECO:0000313" key="5">
    <source>
        <dbReference type="Proteomes" id="UP000535543"/>
    </source>
</evidence>
<sequence length="196" mass="21454">MPDAPDPATERILDAALRQFEEVGMRRTTIEDIAKQAGVERVTVYRRVGSKDDVVSAVINREAQRAIASLGLAAAISTSFEDRLAAGFTTIVRFLWNHTLANRLIALEPESALPRLTTNGSPVLAASVAATVAMFDQAVRDGLLDAADDFAERAEVIVRLIHSFMMTRRVHVDLTTDDQLDAFARRYIVPIAAHPS</sequence>
<dbReference type="InterPro" id="IPR001647">
    <property type="entry name" value="HTH_TetR"/>
</dbReference>
<proteinExistence type="predicted"/>
<protein>
    <submittedName>
        <fullName evidence="4">TetR/AcrR family transcriptional regulator</fullName>
    </submittedName>
</protein>
<dbReference type="Gene3D" id="1.10.357.10">
    <property type="entry name" value="Tetracycline Repressor, domain 2"/>
    <property type="match status" value="1"/>
</dbReference>
<dbReference type="Pfam" id="PF00440">
    <property type="entry name" value="TetR_N"/>
    <property type="match status" value="1"/>
</dbReference>
<comment type="caution">
    <text evidence="4">The sequence shown here is derived from an EMBL/GenBank/DDBJ whole genome shotgun (WGS) entry which is preliminary data.</text>
</comment>
<reference evidence="4 5" key="1">
    <citation type="submission" date="2019-05" db="EMBL/GenBank/DDBJ databases">
        <authorList>
            <person name="Lee S.D."/>
        </authorList>
    </citation>
    <scope>NUCLEOTIDE SEQUENCE [LARGE SCALE GENOMIC DNA]</scope>
    <source>
        <strain evidence="4 5">YC2-7</strain>
    </source>
</reference>
<evidence type="ECO:0000256" key="2">
    <source>
        <dbReference type="PROSITE-ProRule" id="PRU00335"/>
    </source>
</evidence>
<keyword evidence="1 2" id="KW-0238">DNA-binding</keyword>
<dbReference type="PROSITE" id="PS50977">
    <property type="entry name" value="HTH_TETR_2"/>
    <property type="match status" value="1"/>
</dbReference>
<dbReference type="EMBL" id="VCQU01000001">
    <property type="protein sequence ID" value="NMN94116.1"/>
    <property type="molecule type" value="Genomic_DNA"/>
</dbReference>
<organism evidence="4 5">
    <name type="scientific">Antrihabitans stalactiti</name>
    <dbReference type="NCBI Taxonomy" id="2584121"/>
    <lineage>
        <taxon>Bacteria</taxon>
        <taxon>Bacillati</taxon>
        <taxon>Actinomycetota</taxon>
        <taxon>Actinomycetes</taxon>
        <taxon>Mycobacteriales</taxon>
        <taxon>Nocardiaceae</taxon>
        <taxon>Antrihabitans</taxon>
    </lineage>
</organism>
<name>A0A848K8Z0_9NOCA</name>
<dbReference type="InterPro" id="IPR050109">
    <property type="entry name" value="HTH-type_TetR-like_transc_reg"/>
</dbReference>
<gene>
    <name evidence="4" type="ORF">FGL95_03580</name>
</gene>
<dbReference type="GO" id="GO:0000976">
    <property type="term" value="F:transcription cis-regulatory region binding"/>
    <property type="evidence" value="ECO:0007669"/>
    <property type="project" value="TreeGrafter"/>
</dbReference>
<dbReference type="Gene3D" id="1.10.10.60">
    <property type="entry name" value="Homeodomain-like"/>
    <property type="match status" value="1"/>
</dbReference>
<dbReference type="InterPro" id="IPR009057">
    <property type="entry name" value="Homeodomain-like_sf"/>
</dbReference>
<dbReference type="AlphaFoldDB" id="A0A848K8Z0"/>
<dbReference type="PRINTS" id="PR00455">
    <property type="entry name" value="HTHTETR"/>
</dbReference>
<feature type="DNA-binding region" description="H-T-H motif" evidence="2">
    <location>
        <begin position="29"/>
        <end position="48"/>
    </location>
</feature>
<reference evidence="4 5" key="2">
    <citation type="submission" date="2020-06" db="EMBL/GenBank/DDBJ databases">
        <title>Antribacter stalactiti gen. nov., sp. nov., a new member of the family Nacardiaceae isolated from a cave.</title>
        <authorList>
            <person name="Kim I.S."/>
        </authorList>
    </citation>
    <scope>NUCLEOTIDE SEQUENCE [LARGE SCALE GENOMIC DNA]</scope>
    <source>
        <strain evidence="4 5">YC2-7</strain>
    </source>
</reference>
<dbReference type="GO" id="GO:0003700">
    <property type="term" value="F:DNA-binding transcription factor activity"/>
    <property type="evidence" value="ECO:0007669"/>
    <property type="project" value="TreeGrafter"/>
</dbReference>
<evidence type="ECO:0000313" key="4">
    <source>
        <dbReference type="EMBL" id="NMN94116.1"/>
    </source>
</evidence>